<dbReference type="InterPro" id="IPR011604">
    <property type="entry name" value="PDDEXK-like_dom_sf"/>
</dbReference>
<dbReference type="Proteomes" id="UP000005551">
    <property type="component" value="Unassembled WGS sequence"/>
</dbReference>
<sequence length="272" mass="31199">MQEEVDAGVFGNLAHFSLEFLYLGYRERKKSWHITAEAIADLKKNWVRPAVEKAIRKHYDLPETGEIPYSGQLLVVREVLDRYVQAVLDRDSAAAPFQLVGLEVRCETEMPISLAGRQEEVALQGVIDRVDLREEEGLRLLDYKSGADKKDFPSVPSLFDRADPKRNKAVMQTFFYGYLYRQAFPTEERPLKPGLINLKDIFNPQFSPYLQLKEQGRGSGLPVTDYRQYAEVFEEGLRGLLEEIFAPEQAFSQTEDLKKCSYCPYKALCGRN</sequence>
<gene>
    <name evidence="2" type="ORF">A3SI_10024</name>
</gene>
<proteinExistence type="predicted"/>
<dbReference type="InterPro" id="IPR038726">
    <property type="entry name" value="PDDEXK_AddAB-type"/>
</dbReference>
<feature type="domain" description="PD-(D/E)XK endonuclease-like" evidence="1">
    <location>
        <begin position="3"/>
        <end position="269"/>
    </location>
</feature>
<dbReference type="AlphaFoldDB" id="I5C3G9"/>
<evidence type="ECO:0000313" key="3">
    <source>
        <dbReference type="Proteomes" id="UP000005551"/>
    </source>
</evidence>
<dbReference type="RefSeq" id="WP_009055000.1">
    <property type="nucleotide sequence ID" value="NZ_AJYA01000021.1"/>
</dbReference>
<comment type="caution">
    <text evidence="2">The sequence shown here is derived from an EMBL/GenBank/DDBJ whole genome shotgun (WGS) entry which is preliminary data.</text>
</comment>
<evidence type="ECO:0000313" key="2">
    <source>
        <dbReference type="EMBL" id="EIM76371.1"/>
    </source>
</evidence>
<protein>
    <recommendedName>
        <fullName evidence="1">PD-(D/E)XK endonuclease-like domain-containing protein</fullName>
    </recommendedName>
</protein>
<accession>I5C3G9</accession>
<name>I5C3G9_9BACT</name>
<dbReference type="Gene3D" id="3.90.320.10">
    <property type="match status" value="1"/>
</dbReference>
<dbReference type="EMBL" id="AJYA01000021">
    <property type="protein sequence ID" value="EIM76371.1"/>
    <property type="molecule type" value="Genomic_DNA"/>
</dbReference>
<reference evidence="2 3" key="1">
    <citation type="submission" date="2012-05" db="EMBL/GenBank/DDBJ databases">
        <title>Genome sequence of Nitritalea halalkaliphila LW7.</title>
        <authorList>
            <person name="Jangir P.K."/>
            <person name="Singh A."/>
            <person name="Shivaji S."/>
            <person name="Sharma R."/>
        </authorList>
    </citation>
    <scope>NUCLEOTIDE SEQUENCE [LARGE SCALE GENOMIC DNA]</scope>
    <source>
        <strain evidence="2 3">LW7</strain>
    </source>
</reference>
<dbReference type="Pfam" id="PF12705">
    <property type="entry name" value="PDDEXK_1"/>
    <property type="match status" value="1"/>
</dbReference>
<dbReference type="STRING" id="1189621.A3SI_10024"/>
<keyword evidence="3" id="KW-1185">Reference proteome</keyword>
<evidence type="ECO:0000259" key="1">
    <source>
        <dbReference type="Pfam" id="PF12705"/>
    </source>
</evidence>
<organism evidence="2 3">
    <name type="scientific">Nitritalea halalkaliphila LW7</name>
    <dbReference type="NCBI Taxonomy" id="1189621"/>
    <lineage>
        <taxon>Bacteria</taxon>
        <taxon>Pseudomonadati</taxon>
        <taxon>Bacteroidota</taxon>
        <taxon>Cytophagia</taxon>
        <taxon>Cytophagales</taxon>
        <taxon>Cyclobacteriaceae</taxon>
        <taxon>Nitritalea</taxon>
    </lineage>
</organism>